<dbReference type="AlphaFoldDB" id="A0A060CIJ5"/>
<evidence type="ECO:0000313" key="1">
    <source>
        <dbReference type="EMBL" id="AIA95049.1"/>
    </source>
</evidence>
<organism evidence="1">
    <name type="scientific">uncultured Slackia sp</name>
    <dbReference type="NCBI Taxonomy" id="665903"/>
    <lineage>
        <taxon>Bacteria</taxon>
        <taxon>Bacillati</taxon>
        <taxon>Actinomycetota</taxon>
        <taxon>Coriobacteriia</taxon>
        <taxon>Eggerthellales</taxon>
        <taxon>Eggerthellaceae</taxon>
        <taxon>Slackia</taxon>
        <taxon>environmental samples</taxon>
    </lineage>
</organism>
<dbReference type="EMBL" id="KF127690">
    <property type="protein sequence ID" value="AIA95049.1"/>
    <property type="molecule type" value="Genomic_DNA"/>
</dbReference>
<feature type="non-terminal residue" evidence="1">
    <location>
        <position position="109"/>
    </location>
</feature>
<proteinExistence type="predicted"/>
<protein>
    <submittedName>
        <fullName evidence="1">CAZy families GT2 protein</fullName>
    </submittedName>
</protein>
<reference evidence="1" key="1">
    <citation type="journal article" date="2013" name="Environ. Microbiol.">
        <title>Seasonally variable intestinal metagenomes of the red palm weevil (Rhynchophorus ferrugineus).</title>
        <authorList>
            <person name="Jia S."/>
            <person name="Zhang X."/>
            <person name="Zhang G."/>
            <person name="Yin A."/>
            <person name="Zhang S."/>
            <person name="Li F."/>
            <person name="Wang L."/>
            <person name="Zhao D."/>
            <person name="Yun Q."/>
            <person name="Tala"/>
            <person name="Wang J."/>
            <person name="Sun G."/>
            <person name="Baabdullah M."/>
            <person name="Yu X."/>
            <person name="Hu S."/>
            <person name="Al-Mssallem I.S."/>
            <person name="Yu J."/>
        </authorList>
    </citation>
    <scope>NUCLEOTIDE SEQUENCE</scope>
</reference>
<name>A0A060CIJ5_9ACTN</name>
<accession>A0A060CIJ5</accession>
<sequence length="109" mass="12520">MCAMTVFFLVVGVVWQKKDLYCRFPFPVGIGYEDIYLNGKLLIQYKKFAQLNSSPYGYIMRSGSVTNRKHARIKQVHDYALAIETFCNDVGSALQNVELPLSYMRVINL</sequence>